<dbReference type="InterPro" id="IPR001202">
    <property type="entry name" value="WW_dom"/>
</dbReference>
<dbReference type="Gene3D" id="2.20.70.10">
    <property type="match status" value="1"/>
</dbReference>
<evidence type="ECO:0000313" key="5">
    <source>
        <dbReference type="Proteomes" id="UP000011087"/>
    </source>
</evidence>
<dbReference type="SMART" id="SM00671">
    <property type="entry name" value="SEL1"/>
    <property type="match status" value="3"/>
</dbReference>
<evidence type="ECO:0000313" key="4">
    <source>
        <dbReference type="EnsemblProtists" id="EKX43431"/>
    </source>
</evidence>
<name>L1J4K4_GUITC</name>
<dbReference type="Proteomes" id="UP000011087">
    <property type="component" value="Unassembled WGS sequence"/>
</dbReference>
<organism evidence="3">
    <name type="scientific">Guillardia theta (strain CCMP2712)</name>
    <name type="common">Cryptophyte</name>
    <dbReference type="NCBI Taxonomy" id="905079"/>
    <lineage>
        <taxon>Eukaryota</taxon>
        <taxon>Cryptophyceae</taxon>
        <taxon>Pyrenomonadales</taxon>
        <taxon>Geminigeraceae</taxon>
        <taxon>Guillardia</taxon>
    </lineage>
</organism>
<accession>L1J4K4</accession>
<dbReference type="InterPro" id="IPR006597">
    <property type="entry name" value="Sel1-like"/>
</dbReference>
<evidence type="ECO:0000256" key="1">
    <source>
        <dbReference type="ARBA" id="ARBA00038101"/>
    </source>
</evidence>
<dbReference type="InterPro" id="IPR011990">
    <property type="entry name" value="TPR-like_helical_dom_sf"/>
</dbReference>
<dbReference type="PANTHER" id="PTHR11102:SF160">
    <property type="entry name" value="ERAD-ASSOCIATED E3 UBIQUITIN-PROTEIN LIGASE COMPONENT HRD3"/>
    <property type="match status" value="1"/>
</dbReference>
<feature type="domain" description="WW" evidence="2">
    <location>
        <begin position="67"/>
        <end position="100"/>
    </location>
</feature>
<dbReference type="Pfam" id="PF00397">
    <property type="entry name" value="WW"/>
    <property type="match status" value="1"/>
</dbReference>
<dbReference type="KEGG" id="gtt:GUITHDRAFT_140477"/>
<protein>
    <recommendedName>
        <fullName evidence="2">WW domain-containing protein</fullName>
    </recommendedName>
</protein>
<dbReference type="PROSITE" id="PS50020">
    <property type="entry name" value="WW_DOMAIN_2"/>
    <property type="match status" value="1"/>
</dbReference>
<dbReference type="RefSeq" id="XP_005830411.1">
    <property type="nucleotide sequence ID" value="XM_005830354.1"/>
</dbReference>
<proteinExistence type="inferred from homology"/>
<evidence type="ECO:0000259" key="2">
    <source>
        <dbReference type="PROSITE" id="PS50020"/>
    </source>
</evidence>
<dbReference type="EnsemblProtists" id="EKX43431">
    <property type="protein sequence ID" value="EKX43431"/>
    <property type="gene ID" value="GUITHDRAFT_140477"/>
</dbReference>
<dbReference type="PaxDb" id="55529-EKX43431"/>
<reference evidence="4" key="3">
    <citation type="submission" date="2015-06" db="UniProtKB">
        <authorList>
            <consortium name="EnsemblProtists"/>
        </authorList>
    </citation>
    <scope>IDENTIFICATION</scope>
</reference>
<evidence type="ECO:0000313" key="3">
    <source>
        <dbReference type="EMBL" id="EKX43431.1"/>
    </source>
</evidence>
<reference evidence="5" key="2">
    <citation type="submission" date="2012-11" db="EMBL/GenBank/DDBJ databases">
        <authorList>
            <person name="Kuo A."/>
            <person name="Curtis B.A."/>
            <person name="Tanifuji G."/>
            <person name="Burki F."/>
            <person name="Gruber A."/>
            <person name="Irimia M."/>
            <person name="Maruyama S."/>
            <person name="Arias M.C."/>
            <person name="Ball S.G."/>
            <person name="Gile G.H."/>
            <person name="Hirakawa Y."/>
            <person name="Hopkins J.F."/>
            <person name="Rensing S.A."/>
            <person name="Schmutz J."/>
            <person name="Symeonidi A."/>
            <person name="Elias M."/>
            <person name="Eveleigh R.J."/>
            <person name="Herman E.K."/>
            <person name="Klute M.J."/>
            <person name="Nakayama T."/>
            <person name="Obornik M."/>
            <person name="Reyes-Prieto A."/>
            <person name="Armbrust E.V."/>
            <person name="Aves S.J."/>
            <person name="Beiko R.G."/>
            <person name="Coutinho P."/>
            <person name="Dacks J.B."/>
            <person name="Durnford D.G."/>
            <person name="Fast N.M."/>
            <person name="Green B.R."/>
            <person name="Grisdale C."/>
            <person name="Hempe F."/>
            <person name="Henrissat B."/>
            <person name="Hoppner M.P."/>
            <person name="Ishida K.-I."/>
            <person name="Kim E."/>
            <person name="Koreny L."/>
            <person name="Kroth P.G."/>
            <person name="Liu Y."/>
            <person name="Malik S.-B."/>
            <person name="Maier U.G."/>
            <person name="McRose D."/>
            <person name="Mock T."/>
            <person name="Neilson J.A."/>
            <person name="Onodera N.T."/>
            <person name="Poole A.M."/>
            <person name="Pritham E.J."/>
            <person name="Richards T.A."/>
            <person name="Rocap G."/>
            <person name="Roy S.W."/>
            <person name="Sarai C."/>
            <person name="Schaack S."/>
            <person name="Shirato S."/>
            <person name="Slamovits C.H."/>
            <person name="Spencer D.F."/>
            <person name="Suzuki S."/>
            <person name="Worden A.Z."/>
            <person name="Zauner S."/>
            <person name="Barry K."/>
            <person name="Bell C."/>
            <person name="Bharti A.K."/>
            <person name="Crow J.A."/>
            <person name="Grimwood J."/>
            <person name="Kramer R."/>
            <person name="Lindquist E."/>
            <person name="Lucas S."/>
            <person name="Salamov A."/>
            <person name="McFadden G.I."/>
            <person name="Lane C.E."/>
            <person name="Keeling P.J."/>
            <person name="Gray M.W."/>
            <person name="Grigoriev I.V."/>
            <person name="Archibald J.M."/>
        </authorList>
    </citation>
    <scope>NUCLEOTIDE SEQUENCE</scope>
    <source>
        <strain evidence="5">CCMP2712</strain>
    </source>
</reference>
<dbReference type="SUPFAM" id="SSF51045">
    <property type="entry name" value="WW domain"/>
    <property type="match status" value="1"/>
</dbReference>
<dbReference type="PANTHER" id="PTHR11102">
    <property type="entry name" value="SEL-1-LIKE PROTEIN"/>
    <property type="match status" value="1"/>
</dbReference>
<sequence>MVPAEGLRLEQRRRVQTSEAGCGGVCALHRDEPPARQRLVVRTVLTWIGLMGDLLSARWLAEEGLYADLPEGYKEMKDFTGNPYYYNETTKTASWEHPLDDVYRWGRGCCFRAFLAMHVEAIQMGRIAAVPGLSFYRGKNGIPKNASLAFEWFMEGAAVADAICQRMAGILLMNGLDLGGGGWGCERRAGDGVERDIERSRQLLHAAAQSDDISAMAYLGFMYYTVKEYQNFESAVLWTKKSAERGDLTGMFTYAIMFAEGKALTRHGSSDPSIANKAKVYLSMLQSSIPPHELERIRRKVERFSLVKQDDFL</sequence>
<dbReference type="Pfam" id="PF08238">
    <property type="entry name" value="Sel1"/>
    <property type="match status" value="3"/>
</dbReference>
<dbReference type="SMART" id="SM00456">
    <property type="entry name" value="WW"/>
    <property type="match status" value="1"/>
</dbReference>
<dbReference type="EMBL" id="JH993010">
    <property type="protein sequence ID" value="EKX43431.1"/>
    <property type="molecule type" value="Genomic_DNA"/>
</dbReference>
<dbReference type="STRING" id="905079.L1J4K4"/>
<dbReference type="Gene3D" id="1.25.40.10">
    <property type="entry name" value="Tetratricopeptide repeat domain"/>
    <property type="match status" value="1"/>
</dbReference>
<dbReference type="GeneID" id="17300163"/>
<gene>
    <name evidence="3" type="ORF">GUITHDRAFT_140477</name>
</gene>
<dbReference type="InterPro" id="IPR036020">
    <property type="entry name" value="WW_dom_sf"/>
</dbReference>
<keyword evidence="5" id="KW-1185">Reference proteome</keyword>
<dbReference type="SUPFAM" id="SSF81901">
    <property type="entry name" value="HCP-like"/>
    <property type="match status" value="1"/>
</dbReference>
<comment type="similarity">
    <text evidence="1">Belongs to the sel-1 family.</text>
</comment>
<dbReference type="OrthoDB" id="6344460at2759"/>
<dbReference type="InterPro" id="IPR050767">
    <property type="entry name" value="Sel1_AlgK"/>
</dbReference>
<dbReference type="CDD" id="cd00201">
    <property type="entry name" value="WW"/>
    <property type="match status" value="1"/>
</dbReference>
<dbReference type="HOGENOM" id="CLU_889807_0_0_1"/>
<dbReference type="AlphaFoldDB" id="L1J4K4"/>
<reference evidence="3 5" key="1">
    <citation type="journal article" date="2012" name="Nature">
        <title>Algal genomes reveal evolutionary mosaicism and the fate of nucleomorphs.</title>
        <authorList>
            <consortium name="DOE Joint Genome Institute"/>
            <person name="Curtis B.A."/>
            <person name="Tanifuji G."/>
            <person name="Burki F."/>
            <person name="Gruber A."/>
            <person name="Irimia M."/>
            <person name="Maruyama S."/>
            <person name="Arias M.C."/>
            <person name="Ball S.G."/>
            <person name="Gile G.H."/>
            <person name="Hirakawa Y."/>
            <person name="Hopkins J.F."/>
            <person name="Kuo A."/>
            <person name="Rensing S.A."/>
            <person name="Schmutz J."/>
            <person name="Symeonidi A."/>
            <person name="Elias M."/>
            <person name="Eveleigh R.J."/>
            <person name="Herman E.K."/>
            <person name="Klute M.J."/>
            <person name="Nakayama T."/>
            <person name="Obornik M."/>
            <person name="Reyes-Prieto A."/>
            <person name="Armbrust E.V."/>
            <person name="Aves S.J."/>
            <person name="Beiko R.G."/>
            <person name="Coutinho P."/>
            <person name="Dacks J.B."/>
            <person name="Durnford D.G."/>
            <person name="Fast N.M."/>
            <person name="Green B.R."/>
            <person name="Grisdale C.J."/>
            <person name="Hempel F."/>
            <person name="Henrissat B."/>
            <person name="Hoppner M.P."/>
            <person name="Ishida K."/>
            <person name="Kim E."/>
            <person name="Koreny L."/>
            <person name="Kroth P.G."/>
            <person name="Liu Y."/>
            <person name="Malik S.B."/>
            <person name="Maier U.G."/>
            <person name="McRose D."/>
            <person name="Mock T."/>
            <person name="Neilson J.A."/>
            <person name="Onodera N.T."/>
            <person name="Poole A.M."/>
            <person name="Pritham E.J."/>
            <person name="Richards T.A."/>
            <person name="Rocap G."/>
            <person name="Roy S.W."/>
            <person name="Sarai C."/>
            <person name="Schaack S."/>
            <person name="Shirato S."/>
            <person name="Slamovits C.H."/>
            <person name="Spencer D.F."/>
            <person name="Suzuki S."/>
            <person name="Worden A.Z."/>
            <person name="Zauner S."/>
            <person name="Barry K."/>
            <person name="Bell C."/>
            <person name="Bharti A.K."/>
            <person name="Crow J.A."/>
            <person name="Grimwood J."/>
            <person name="Kramer R."/>
            <person name="Lindquist E."/>
            <person name="Lucas S."/>
            <person name="Salamov A."/>
            <person name="McFadden G.I."/>
            <person name="Lane C.E."/>
            <person name="Keeling P.J."/>
            <person name="Gray M.W."/>
            <person name="Grigoriev I.V."/>
            <person name="Archibald J.M."/>
        </authorList>
    </citation>
    <scope>NUCLEOTIDE SEQUENCE</scope>
    <source>
        <strain evidence="3 5">CCMP2712</strain>
    </source>
</reference>